<dbReference type="PANTHER" id="PTHR33540:SF2">
    <property type="entry name" value="TRNA THREONYLCARBAMOYLADENOSINE BIOSYNTHESIS PROTEIN TSAE"/>
    <property type="match status" value="1"/>
</dbReference>
<keyword evidence="7" id="KW-0547">Nucleotide-binding</keyword>
<dbReference type="AlphaFoldDB" id="A0A381UBA9"/>
<evidence type="ECO:0000313" key="11">
    <source>
        <dbReference type="EMBL" id="SVA25419.1"/>
    </source>
</evidence>
<evidence type="ECO:0000256" key="8">
    <source>
        <dbReference type="ARBA" id="ARBA00022840"/>
    </source>
</evidence>
<evidence type="ECO:0000256" key="3">
    <source>
        <dbReference type="ARBA" id="ARBA00019010"/>
    </source>
</evidence>
<dbReference type="InterPro" id="IPR003442">
    <property type="entry name" value="T6A_TsaE"/>
</dbReference>
<evidence type="ECO:0000256" key="1">
    <source>
        <dbReference type="ARBA" id="ARBA00004496"/>
    </source>
</evidence>
<accession>A0A381UBA9</accession>
<evidence type="ECO:0000256" key="4">
    <source>
        <dbReference type="ARBA" id="ARBA00022490"/>
    </source>
</evidence>
<dbReference type="EMBL" id="UINC01006090">
    <property type="protein sequence ID" value="SVA25419.1"/>
    <property type="molecule type" value="Genomic_DNA"/>
</dbReference>
<organism evidence="11">
    <name type="scientific">marine metagenome</name>
    <dbReference type="NCBI Taxonomy" id="408172"/>
    <lineage>
        <taxon>unclassified sequences</taxon>
        <taxon>metagenomes</taxon>
        <taxon>ecological metagenomes</taxon>
    </lineage>
</organism>
<comment type="similarity">
    <text evidence="2">Belongs to the TsaE family.</text>
</comment>
<keyword evidence="8" id="KW-0067">ATP-binding</keyword>
<name>A0A381UBA9_9ZZZZ</name>
<gene>
    <name evidence="11" type="ORF">METZ01_LOCUS78273</name>
</gene>
<dbReference type="SUPFAM" id="SSF52540">
    <property type="entry name" value="P-loop containing nucleoside triphosphate hydrolases"/>
    <property type="match status" value="1"/>
</dbReference>
<dbReference type="InterPro" id="IPR027417">
    <property type="entry name" value="P-loop_NTPase"/>
</dbReference>
<dbReference type="GO" id="GO:0046872">
    <property type="term" value="F:metal ion binding"/>
    <property type="evidence" value="ECO:0007669"/>
    <property type="project" value="UniProtKB-KW"/>
</dbReference>
<keyword evidence="4" id="KW-0963">Cytoplasm</keyword>
<dbReference type="PANTHER" id="PTHR33540">
    <property type="entry name" value="TRNA THREONYLCARBAMOYLADENOSINE BIOSYNTHESIS PROTEIN TSAE"/>
    <property type="match status" value="1"/>
</dbReference>
<sequence>VGRTLGEGLHGGEVVLLFGALGAGKTVFVRGLAEGLGLRPEDVHSPAYTLINEHPGKVGLFHADLYRLSPDSLVDLGLEEIYGDGQVVAVEWAERLEEAGWDLVDAVIVEIDCHPTEDETRMIMLDALVPQAN</sequence>
<evidence type="ECO:0000256" key="6">
    <source>
        <dbReference type="ARBA" id="ARBA00022723"/>
    </source>
</evidence>
<dbReference type="Pfam" id="PF02367">
    <property type="entry name" value="TsaE"/>
    <property type="match status" value="1"/>
</dbReference>
<evidence type="ECO:0000256" key="10">
    <source>
        <dbReference type="ARBA" id="ARBA00032441"/>
    </source>
</evidence>
<evidence type="ECO:0000256" key="9">
    <source>
        <dbReference type="ARBA" id="ARBA00022842"/>
    </source>
</evidence>
<evidence type="ECO:0000256" key="5">
    <source>
        <dbReference type="ARBA" id="ARBA00022694"/>
    </source>
</evidence>
<dbReference type="GO" id="GO:0005524">
    <property type="term" value="F:ATP binding"/>
    <property type="evidence" value="ECO:0007669"/>
    <property type="project" value="UniProtKB-KW"/>
</dbReference>
<protein>
    <recommendedName>
        <fullName evidence="3">tRNA threonylcarbamoyladenosine biosynthesis protein TsaE</fullName>
    </recommendedName>
    <alternativeName>
        <fullName evidence="10">t(6)A37 threonylcarbamoyladenosine biosynthesis protein TsaE</fullName>
    </alternativeName>
</protein>
<dbReference type="NCBIfam" id="TIGR00150">
    <property type="entry name" value="T6A_YjeE"/>
    <property type="match status" value="1"/>
</dbReference>
<evidence type="ECO:0000256" key="2">
    <source>
        <dbReference type="ARBA" id="ARBA00007599"/>
    </source>
</evidence>
<comment type="subcellular location">
    <subcellularLocation>
        <location evidence="1">Cytoplasm</location>
    </subcellularLocation>
</comment>
<proteinExistence type="inferred from homology"/>
<dbReference type="GO" id="GO:0005737">
    <property type="term" value="C:cytoplasm"/>
    <property type="evidence" value="ECO:0007669"/>
    <property type="project" value="UniProtKB-SubCell"/>
</dbReference>
<feature type="non-terminal residue" evidence="11">
    <location>
        <position position="1"/>
    </location>
</feature>
<keyword evidence="9" id="KW-0460">Magnesium</keyword>
<dbReference type="Gene3D" id="3.40.50.300">
    <property type="entry name" value="P-loop containing nucleotide triphosphate hydrolases"/>
    <property type="match status" value="1"/>
</dbReference>
<reference evidence="11" key="1">
    <citation type="submission" date="2018-05" db="EMBL/GenBank/DDBJ databases">
        <authorList>
            <person name="Lanie J.A."/>
            <person name="Ng W.-L."/>
            <person name="Kazmierczak K.M."/>
            <person name="Andrzejewski T.M."/>
            <person name="Davidsen T.M."/>
            <person name="Wayne K.J."/>
            <person name="Tettelin H."/>
            <person name="Glass J.I."/>
            <person name="Rusch D."/>
            <person name="Podicherti R."/>
            <person name="Tsui H.-C.T."/>
            <person name="Winkler M.E."/>
        </authorList>
    </citation>
    <scope>NUCLEOTIDE SEQUENCE</scope>
</reference>
<evidence type="ECO:0000256" key="7">
    <source>
        <dbReference type="ARBA" id="ARBA00022741"/>
    </source>
</evidence>
<dbReference type="GO" id="GO:0002949">
    <property type="term" value="P:tRNA threonylcarbamoyladenosine modification"/>
    <property type="evidence" value="ECO:0007669"/>
    <property type="project" value="InterPro"/>
</dbReference>
<keyword evidence="5" id="KW-0819">tRNA processing</keyword>
<keyword evidence="6" id="KW-0479">Metal-binding</keyword>